<dbReference type="Gene3D" id="1.20.1260.10">
    <property type="match status" value="1"/>
</dbReference>
<protein>
    <recommendedName>
        <fullName evidence="3">DUF305 domain-containing protein</fullName>
    </recommendedName>
</protein>
<dbReference type="Proteomes" id="UP000189935">
    <property type="component" value="Chromosome I"/>
</dbReference>
<proteinExistence type="predicted"/>
<keyword evidence="2" id="KW-0732">Signal</keyword>
<evidence type="ECO:0000256" key="2">
    <source>
        <dbReference type="SAM" id="SignalP"/>
    </source>
</evidence>
<dbReference type="AlphaFoldDB" id="A0A1M6KNV2"/>
<feature type="signal peptide" evidence="2">
    <location>
        <begin position="1"/>
        <end position="30"/>
    </location>
</feature>
<evidence type="ECO:0000259" key="3">
    <source>
        <dbReference type="Pfam" id="PF03713"/>
    </source>
</evidence>
<accession>A0A1M6KNV2</accession>
<feature type="domain" description="DUF305" evidence="3">
    <location>
        <begin position="72"/>
        <end position="125"/>
    </location>
</feature>
<evidence type="ECO:0000256" key="1">
    <source>
        <dbReference type="SAM" id="MobiDB-lite"/>
    </source>
</evidence>
<dbReference type="PANTHER" id="PTHR36933:SF1">
    <property type="entry name" value="SLL0788 PROTEIN"/>
    <property type="match status" value="1"/>
</dbReference>
<dbReference type="InterPro" id="IPR012347">
    <property type="entry name" value="Ferritin-like"/>
</dbReference>
<gene>
    <name evidence="4" type="ORF">SAMN05444159_1027</name>
</gene>
<feature type="chain" id="PRO_5012816357" description="DUF305 domain-containing protein" evidence="2">
    <location>
        <begin position="31"/>
        <end position="147"/>
    </location>
</feature>
<evidence type="ECO:0000313" key="4">
    <source>
        <dbReference type="EMBL" id="SHJ60570.1"/>
    </source>
</evidence>
<feature type="region of interest" description="Disordered" evidence="1">
    <location>
        <begin position="125"/>
        <end position="147"/>
    </location>
</feature>
<dbReference type="EMBL" id="LT670844">
    <property type="protein sequence ID" value="SHJ60570.1"/>
    <property type="molecule type" value="Genomic_DNA"/>
</dbReference>
<dbReference type="InterPro" id="IPR005183">
    <property type="entry name" value="DUF305_CopM-like"/>
</dbReference>
<dbReference type="Pfam" id="PF03713">
    <property type="entry name" value="DUF305"/>
    <property type="match status" value="1"/>
</dbReference>
<sequence>MWLCCTRPIKRLIPLATTVSMILATPIALAQDQTTQRRVAPAPIDSSEQHFIIEHDLAISKMSLSMLVGPTGDVDHDFVAAMMPHHQGAIDIARAELKYGHNDELRRLAQNIIAQREREISAMRGAVGEARPLQTSDTAAPESKQRP</sequence>
<evidence type="ECO:0000313" key="5">
    <source>
        <dbReference type="Proteomes" id="UP000189935"/>
    </source>
</evidence>
<dbReference type="PANTHER" id="PTHR36933">
    <property type="entry name" value="SLL0788 PROTEIN"/>
    <property type="match status" value="1"/>
</dbReference>
<reference evidence="4 5" key="1">
    <citation type="submission" date="2016-11" db="EMBL/GenBank/DDBJ databases">
        <authorList>
            <person name="Jaros S."/>
            <person name="Januszkiewicz K."/>
            <person name="Wedrychowicz H."/>
        </authorList>
    </citation>
    <scope>NUCLEOTIDE SEQUENCE [LARGE SCALE GENOMIC DNA]</scope>
    <source>
        <strain evidence="4 5">GAS499</strain>
    </source>
</reference>
<name>A0A1M6KNV2_9BRAD</name>
<organism evidence="4 5">
    <name type="scientific">Bradyrhizobium lablabi</name>
    <dbReference type="NCBI Taxonomy" id="722472"/>
    <lineage>
        <taxon>Bacteria</taxon>
        <taxon>Pseudomonadati</taxon>
        <taxon>Pseudomonadota</taxon>
        <taxon>Alphaproteobacteria</taxon>
        <taxon>Hyphomicrobiales</taxon>
        <taxon>Nitrobacteraceae</taxon>
        <taxon>Bradyrhizobium</taxon>
    </lineage>
</organism>